<dbReference type="EMBL" id="JAODOR010000004">
    <property type="protein sequence ID" value="MCT9001415.1"/>
    <property type="molecule type" value="Genomic_DNA"/>
</dbReference>
<organism evidence="3 4">
    <name type="scientific">Microbacterium memoriense</name>
    <dbReference type="NCBI Taxonomy" id="2978350"/>
    <lineage>
        <taxon>Bacteria</taxon>
        <taxon>Bacillati</taxon>
        <taxon>Actinomycetota</taxon>
        <taxon>Actinomycetes</taxon>
        <taxon>Micrococcales</taxon>
        <taxon>Microbacteriaceae</taxon>
        <taxon>Microbacterium</taxon>
    </lineage>
</organism>
<gene>
    <name evidence="3" type="ORF">N4R40_03400</name>
</gene>
<evidence type="ECO:0000313" key="3">
    <source>
        <dbReference type="EMBL" id="MCT9001415.1"/>
    </source>
</evidence>
<keyword evidence="1" id="KW-0812">Transmembrane</keyword>
<feature type="transmembrane region" description="Helical" evidence="1">
    <location>
        <begin position="20"/>
        <end position="45"/>
    </location>
</feature>
<dbReference type="InterPro" id="IPR018649">
    <property type="entry name" value="SHOCT"/>
</dbReference>
<name>A0ABT2PA05_9MICO</name>
<dbReference type="Proteomes" id="UP001300496">
    <property type="component" value="Unassembled WGS sequence"/>
</dbReference>
<evidence type="ECO:0000313" key="4">
    <source>
        <dbReference type="Proteomes" id="UP001300496"/>
    </source>
</evidence>
<accession>A0ABT2PA05</accession>
<proteinExistence type="predicted"/>
<evidence type="ECO:0000256" key="1">
    <source>
        <dbReference type="SAM" id="Phobius"/>
    </source>
</evidence>
<reference evidence="3 4" key="1">
    <citation type="journal article" date="2024" name="Int. J. Syst. Evol. Microbiol.">
        <title>Microbacterium memoriense sp. nov., a member of the Actinomycetota from marine beach sediment of the north coast of Portugal.</title>
        <authorList>
            <person name="Santos J.D.N.D."/>
            <person name="Klimek D."/>
            <person name="Calusinska M."/>
            <person name="Lobo-da-Cunha A."/>
            <person name="Catita J."/>
            <person name="Goncalves H."/>
            <person name="Gonzalez I."/>
            <person name="Lage O.M."/>
        </authorList>
    </citation>
    <scope>NUCLEOTIDE SEQUENCE [LARGE SCALE GENOMIC DNA]</scope>
    <source>
        <strain evidence="3 4">PMIC_1C1B</strain>
    </source>
</reference>
<sequence length="138" mass="15433">MRFIDAAVEYQGFWGSFGDLIWWFLWAFIFVSYLFALFAIIGDIFRDTKLGGGWKAVWIFFLIFFPIVTALVYLIARGRGMSERQVAAASHYKSAQDDYIRQVAGTSPTDQIAQAKGLLDSGAISQAEFDALKAKALA</sequence>
<keyword evidence="1" id="KW-0472">Membrane</keyword>
<keyword evidence="1" id="KW-1133">Transmembrane helix</keyword>
<keyword evidence="4" id="KW-1185">Reference proteome</keyword>
<protein>
    <submittedName>
        <fullName evidence="3">SHOCT domain-containing protein</fullName>
    </submittedName>
</protein>
<dbReference type="Pfam" id="PF09851">
    <property type="entry name" value="SHOCT"/>
    <property type="match status" value="1"/>
</dbReference>
<comment type="caution">
    <text evidence="3">The sequence shown here is derived from an EMBL/GenBank/DDBJ whole genome shotgun (WGS) entry which is preliminary data.</text>
</comment>
<feature type="domain" description="SHOCT" evidence="2">
    <location>
        <begin position="110"/>
        <end position="137"/>
    </location>
</feature>
<feature type="transmembrane region" description="Helical" evidence="1">
    <location>
        <begin position="57"/>
        <end position="76"/>
    </location>
</feature>
<evidence type="ECO:0000259" key="2">
    <source>
        <dbReference type="Pfam" id="PF09851"/>
    </source>
</evidence>
<dbReference type="RefSeq" id="WP_261605955.1">
    <property type="nucleotide sequence ID" value="NZ_JAODOR010000004.1"/>
</dbReference>